<comment type="function">
    <text evidence="1 6">May be involved in the biosynthesis of molybdopterin.</text>
</comment>
<dbReference type="InterPro" id="IPR008284">
    <property type="entry name" value="MoCF_biosynth_CS"/>
</dbReference>
<evidence type="ECO:0000256" key="4">
    <source>
        <dbReference type="ARBA" id="ARBA00015262"/>
    </source>
</evidence>
<dbReference type="Gene3D" id="3.40.980.10">
    <property type="entry name" value="MoaB/Mog-like domain"/>
    <property type="match status" value="1"/>
</dbReference>
<evidence type="ECO:0000256" key="2">
    <source>
        <dbReference type="ARBA" id="ARBA00005046"/>
    </source>
</evidence>
<dbReference type="AlphaFoldDB" id="A0A109MYQ9"/>
<reference evidence="8 9" key="1">
    <citation type="submission" date="2015-11" db="EMBL/GenBank/DDBJ databases">
        <title>Genome Sequence of Bacillus simplex strain VanAntwerpen2.</title>
        <authorList>
            <person name="Couger M.B."/>
        </authorList>
    </citation>
    <scope>NUCLEOTIDE SEQUENCE [LARGE SCALE GENOMIC DNA]</scope>
    <source>
        <strain evidence="8 9">VanAntwerpen02</strain>
    </source>
</reference>
<gene>
    <name evidence="8" type="ORF">AS888_06440</name>
</gene>
<dbReference type="PANTHER" id="PTHR43232:SF2">
    <property type="entry name" value="MOLYBDENUM COFACTOR BIOSYNTHESIS PROTEIN B"/>
    <property type="match status" value="1"/>
</dbReference>
<dbReference type="InterPro" id="IPR012245">
    <property type="entry name" value="MoaB"/>
</dbReference>
<sequence length="170" mass="18307">MSVNIHKKAIKEAIRCMVITVSDTRNEETDKSGALMMELLKANGHEVTNYEIVKDEKDVIQAAVTAACRSGKVDVILTNGGTGIAKRDVTIEAVKELMSKEIPGFGELFRMLSYQEDIGSAALLSRAVAGIVHDKAVFSTPGSSGAVRLAMNKLILPELGHVVGELRKDL</sequence>
<keyword evidence="9" id="KW-1185">Reference proteome</keyword>
<evidence type="ECO:0000256" key="5">
    <source>
        <dbReference type="ARBA" id="ARBA00023150"/>
    </source>
</evidence>
<comment type="similarity">
    <text evidence="3 6">Belongs to the MoaB/Mog family.</text>
</comment>
<dbReference type="InterPro" id="IPR036425">
    <property type="entry name" value="MoaB/Mog-like_dom_sf"/>
</dbReference>
<evidence type="ECO:0000313" key="9">
    <source>
        <dbReference type="Proteomes" id="UP000064189"/>
    </source>
</evidence>
<dbReference type="Pfam" id="PF00994">
    <property type="entry name" value="MoCF_biosynth"/>
    <property type="match status" value="1"/>
</dbReference>
<dbReference type="PROSITE" id="PS01078">
    <property type="entry name" value="MOCF_BIOSYNTHESIS_1"/>
    <property type="match status" value="1"/>
</dbReference>
<dbReference type="NCBIfam" id="TIGR00177">
    <property type="entry name" value="molyb_syn"/>
    <property type="match status" value="1"/>
</dbReference>
<comment type="caution">
    <text evidence="8">The sequence shown here is derived from an EMBL/GenBank/DDBJ whole genome shotgun (WGS) entry which is preliminary data.</text>
</comment>
<proteinExistence type="inferred from homology"/>
<evidence type="ECO:0000256" key="6">
    <source>
        <dbReference type="PIRNR" id="PIRNR006443"/>
    </source>
</evidence>
<protein>
    <recommendedName>
        <fullName evidence="4 6">Molybdenum cofactor biosynthesis protein B</fullName>
    </recommendedName>
</protein>
<dbReference type="InterPro" id="IPR001453">
    <property type="entry name" value="MoaB/Mog_dom"/>
</dbReference>
<dbReference type="FunFam" id="3.40.980.10:FF:000006">
    <property type="entry name" value="Molybdenum cofactor biosynthesis protein B"/>
    <property type="match status" value="1"/>
</dbReference>
<dbReference type="PANTHER" id="PTHR43232">
    <property type="entry name" value="MOLYBDENUM COFACTOR BIOSYNTHESIS PROTEIN B"/>
    <property type="match status" value="1"/>
</dbReference>
<dbReference type="GO" id="GO:0006777">
    <property type="term" value="P:Mo-molybdopterin cofactor biosynthetic process"/>
    <property type="evidence" value="ECO:0007669"/>
    <property type="project" value="UniProtKB-UniRule"/>
</dbReference>
<dbReference type="PIRSF" id="PIRSF006443">
    <property type="entry name" value="MoaB"/>
    <property type="match status" value="1"/>
</dbReference>
<dbReference type="UniPathway" id="UPA00344"/>
<feature type="domain" description="MoaB/Mog" evidence="7">
    <location>
        <begin position="17"/>
        <end position="162"/>
    </location>
</feature>
<dbReference type="Proteomes" id="UP000064189">
    <property type="component" value="Unassembled WGS sequence"/>
</dbReference>
<dbReference type="CDD" id="cd00886">
    <property type="entry name" value="MogA_MoaB"/>
    <property type="match status" value="1"/>
</dbReference>
<evidence type="ECO:0000256" key="3">
    <source>
        <dbReference type="ARBA" id="ARBA00006112"/>
    </source>
</evidence>
<evidence type="ECO:0000256" key="1">
    <source>
        <dbReference type="ARBA" id="ARBA00003487"/>
    </source>
</evidence>
<dbReference type="SUPFAM" id="SSF53218">
    <property type="entry name" value="Molybdenum cofactor biosynthesis proteins"/>
    <property type="match status" value="1"/>
</dbReference>
<evidence type="ECO:0000259" key="7">
    <source>
        <dbReference type="SMART" id="SM00852"/>
    </source>
</evidence>
<name>A0A109MYQ9_9BACI</name>
<dbReference type="SMART" id="SM00852">
    <property type="entry name" value="MoCF_biosynth"/>
    <property type="match status" value="1"/>
</dbReference>
<organism evidence="8 9">
    <name type="scientific">Peribacillus simplex</name>
    <dbReference type="NCBI Taxonomy" id="1478"/>
    <lineage>
        <taxon>Bacteria</taxon>
        <taxon>Bacillati</taxon>
        <taxon>Bacillota</taxon>
        <taxon>Bacilli</taxon>
        <taxon>Bacillales</taxon>
        <taxon>Bacillaceae</taxon>
        <taxon>Peribacillus</taxon>
    </lineage>
</organism>
<dbReference type="GO" id="GO:0005829">
    <property type="term" value="C:cytosol"/>
    <property type="evidence" value="ECO:0007669"/>
    <property type="project" value="TreeGrafter"/>
</dbReference>
<comment type="pathway">
    <text evidence="2 6">Cofactor biosynthesis; molybdopterin biosynthesis.</text>
</comment>
<accession>A0A109MYQ9</accession>
<keyword evidence="5 6" id="KW-0501">Molybdenum cofactor biosynthesis</keyword>
<dbReference type="RefSeq" id="WP_061142324.1">
    <property type="nucleotide sequence ID" value="NZ_LNNH01000019.1"/>
</dbReference>
<dbReference type="EMBL" id="LNNH01000019">
    <property type="protein sequence ID" value="KWW20135.1"/>
    <property type="molecule type" value="Genomic_DNA"/>
</dbReference>
<evidence type="ECO:0000313" key="8">
    <source>
        <dbReference type="EMBL" id="KWW20135.1"/>
    </source>
</evidence>